<dbReference type="InterPro" id="IPR050300">
    <property type="entry name" value="GDXG_lipolytic_enzyme"/>
</dbReference>
<dbReference type="PANTHER" id="PTHR48081">
    <property type="entry name" value="AB HYDROLASE SUPERFAMILY PROTEIN C4A8.06C"/>
    <property type="match status" value="1"/>
</dbReference>
<accession>A0A090D3E3</accession>
<keyword evidence="4" id="KW-1185">Reference proteome</keyword>
<evidence type="ECO:0000256" key="1">
    <source>
        <dbReference type="ARBA" id="ARBA00022801"/>
    </source>
</evidence>
<keyword evidence="1 3" id="KW-0378">Hydrolase</keyword>
<dbReference type="InterPro" id="IPR013094">
    <property type="entry name" value="AB_hydrolase_3"/>
</dbReference>
<dbReference type="OrthoDB" id="24847at2"/>
<dbReference type="EC" id="3.-.-.-" evidence="3"/>
<dbReference type="SUPFAM" id="SSF53474">
    <property type="entry name" value="alpha/beta-Hydrolases"/>
    <property type="match status" value="1"/>
</dbReference>
<dbReference type="AlphaFoldDB" id="A0A090D3E3"/>
<dbReference type="Proteomes" id="UP000031552">
    <property type="component" value="Unassembled WGS sequence"/>
</dbReference>
<evidence type="ECO:0000313" key="3">
    <source>
        <dbReference type="EMBL" id="CDR35233.1"/>
    </source>
</evidence>
<feature type="domain" description="Alpha/beta hydrolase fold-3" evidence="2">
    <location>
        <begin position="97"/>
        <end position="303"/>
    </location>
</feature>
<dbReference type="Gene3D" id="3.40.50.1820">
    <property type="entry name" value="alpha/beta hydrolase"/>
    <property type="match status" value="1"/>
</dbReference>
<sequence length="325" mass="37130">MKLLWIAVCFCTLHLKGEAALSPLIENYLRGSQSIQSYDSINLPEFRRNFRENQKLVNQKAPRFNLQIKDEHVLLAEGKKVAVRTYTNFLRNNEPLLIFLHGGGFVFGDLETIDIFCREIAHYSKCSVISIEYPLAPENPYPIAIDTIYQTLLAVFKDLPRRRIQSDRVFIGGSSAGATLAAAIALMARDRNGPHLKGQILLCPMMDTSFNTVSHEENAKGYNLTTDHCRWFYSKYCKDFLSRKDPYLAPLHATDFKGLPKALVVTAEFDPLRDEGRIYAEKLEEAKVPSLELCYRGMIHGFFTLPLDLDEKWQVLKQIGMFIDE</sequence>
<gene>
    <name evidence="3" type="ORF">CSEC_2427</name>
</gene>
<name>A0A090D3E3_9BACT</name>
<dbReference type="Pfam" id="PF07859">
    <property type="entry name" value="Abhydrolase_3"/>
    <property type="match status" value="1"/>
</dbReference>
<dbReference type="eggNOG" id="COG0657">
    <property type="taxonomic scope" value="Bacteria"/>
</dbReference>
<protein>
    <submittedName>
        <fullName evidence="3">Alpha/beta hydrolase</fullName>
        <ecNumber evidence="3">3.-.-.-</ecNumber>
    </submittedName>
</protein>
<proteinExistence type="predicted"/>
<dbReference type="PANTHER" id="PTHR48081:SF8">
    <property type="entry name" value="ALPHA_BETA HYDROLASE FOLD-3 DOMAIN-CONTAINING PROTEIN-RELATED"/>
    <property type="match status" value="1"/>
</dbReference>
<reference evidence="3" key="2">
    <citation type="submission" date="2014-09" db="EMBL/GenBank/DDBJ databases">
        <title>Criblamydia sequanensis harbors a mega-plasmid encoding arsenite resistance.</title>
        <authorList>
            <person name="Bertelli C."/>
            <person name="Goesmann A."/>
            <person name="Greub G."/>
        </authorList>
    </citation>
    <scope>NUCLEOTIDE SEQUENCE [LARGE SCALE GENOMIC DNA]</scope>
    <source>
        <strain evidence="3">CRIB-18</strain>
    </source>
</reference>
<evidence type="ECO:0000313" key="4">
    <source>
        <dbReference type="Proteomes" id="UP000031552"/>
    </source>
</evidence>
<organism evidence="3 4">
    <name type="scientific">Candidatus Criblamydia sequanensis CRIB-18</name>
    <dbReference type="NCBI Taxonomy" id="1437425"/>
    <lineage>
        <taxon>Bacteria</taxon>
        <taxon>Pseudomonadati</taxon>
        <taxon>Chlamydiota</taxon>
        <taxon>Chlamydiia</taxon>
        <taxon>Parachlamydiales</taxon>
        <taxon>Candidatus Criblamydiaceae</taxon>
        <taxon>Candidatus Criblamydia</taxon>
    </lineage>
</organism>
<dbReference type="EMBL" id="CCEJ010000015">
    <property type="protein sequence ID" value="CDR35233.1"/>
    <property type="molecule type" value="Genomic_DNA"/>
</dbReference>
<dbReference type="STRING" id="1437425.CSEC_2427"/>
<dbReference type="GO" id="GO:0016787">
    <property type="term" value="F:hydrolase activity"/>
    <property type="evidence" value="ECO:0007669"/>
    <property type="project" value="UniProtKB-KW"/>
</dbReference>
<dbReference type="InterPro" id="IPR029058">
    <property type="entry name" value="AB_hydrolase_fold"/>
</dbReference>
<evidence type="ECO:0000259" key="2">
    <source>
        <dbReference type="Pfam" id="PF07859"/>
    </source>
</evidence>
<reference evidence="3" key="1">
    <citation type="submission" date="2013-12" db="EMBL/GenBank/DDBJ databases">
        <authorList>
            <person name="Linke B."/>
        </authorList>
    </citation>
    <scope>NUCLEOTIDE SEQUENCE [LARGE SCALE GENOMIC DNA]</scope>
    <source>
        <strain evidence="3">CRIB-18</strain>
    </source>
</reference>
<comment type="caution">
    <text evidence="3">The sequence shown here is derived from an EMBL/GenBank/DDBJ whole genome shotgun (WGS) entry which is preliminary data.</text>
</comment>